<organism evidence="2 3">
    <name type="scientific">Lentinula detonsa</name>
    <dbReference type="NCBI Taxonomy" id="2804962"/>
    <lineage>
        <taxon>Eukaryota</taxon>
        <taxon>Fungi</taxon>
        <taxon>Dikarya</taxon>
        <taxon>Basidiomycota</taxon>
        <taxon>Agaricomycotina</taxon>
        <taxon>Agaricomycetes</taxon>
        <taxon>Agaricomycetidae</taxon>
        <taxon>Agaricales</taxon>
        <taxon>Marasmiineae</taxon>
        <taxon>Omphalotaceae</taxon>
        <taxon>Lentinula</taxon>
    </lineage>
</organism>
<name>A0AA38PPR7_9AGAR</name>
<comment type="caution">
    <text evidence="2">The sequence shown here is derived from an EMBL/GenBank/DDBJ whole genome shotgun (WGS) entry which is preliminary data.</text>
</comment>
<evidence type="ECO:0000256" key="1">
    <source>
        <dbReference type="SAM" id="MobiDB-lite"/>
    </source>
</evidence>
<reference evidence="2" key="1">
    <citation type="submission" date="2022-08" db="EMBL/GenBank/DDBJ databases">
        <authorList>
            <consortium name="DOE Joint Genome Institute"/>
            <person name="Min B."/>
            <person name="Riley R."/>
            <person name="Sierra-Patev S."/>
            <person name="Naranjo-Ortiz M."/>
            <person name="Looney B."/>
            <person name="Konkel Z."/>
            <person name="Slot J.C."/>
            <person name="Sakamoto Y."/>
            <person name="Steenwyk J.L."/>
            <person name="Rokas A."/>
            <person name="Carro J."/>
            <person name="Camarero S."/>
            <person name="Ferreira P."/>
            <person name="Molpeceres G."/>
            <person name="Ruiz-Duenas F.J."/>
            <person name="Serrano A."/>
            <person name="Henrissat B."/>
            <person name="Drula E."/>
            <person name="Hughes K.W."/>
            <person name="Mata J.L."/>
            <person name="Ishikawa N.K."/>
            <person name="Vargas-Isla R."/>
            <person name="Ushijima S."/>
            <person name="Smith C.A."/>
            <person name="Ahrendt S."/>
            <person name="Andreopoulos W."/>
            <person name="He G."/>
            <person name="Labutti K."/>
            <person name="Lipzen A."/>
            <person name="Ng V."/>
            <person name="Sandor L."/>
            <person name="Barry K."/>
            <person name="Martinez A.T."/>
            <person name="Xiao Y."/>
            <person name="Gibbons J.G."/>
            <person name="Terashima K."/>
            <person name="Hibbett D.S."/>
            <person name="Grigoriev I.V."/>
        </authorList>
    </citation>
    <scope>NUCLEOTIDE SEQUENCE</scope>
    <source>
        <strain evidence="2">TFB7829</strain>
    </source>
</reference>
<gene>
    <name evidence="2" type="ORF">F5890DRAFT_936309</name>
</gene>
<feature type="region of interest" description="Disordered" evidence="1">
    <location>
        <begin position="1"/>
        <end position="24"/>
    </location>
</feature>
<evidence type="ECO:0000313" key="3">
    <source>
        <dbReference type="Proteomes" id="UP001163850"/>
    </source>
</evidence>
<feature type="compositionally biased region" description="Basic and acidic residues" evidence="1">
    <location>
        <begin position="9"/>
        <end position="24"/>
    </location>
</feature>
<evidence type="ECO:0000313" key="2">
    <source>
        <dbReference type="EMBL" id="KAJ3979438.1"/>
    </source>
</evidence>
<feature type="region of interest" description="Disordered" evidence="1">
    <location>
        <begin position="79"/>
        <end position="108"/>
    </location>
</feature>
<sequence>MFFPLSPYRDSRPRPVKGQVERTSRSKLVGYTSSTSRFMILVVLGLVSFTCAAPLQPEPAPTPTTTPSLVASTLYSSSSSSSSSSSTAIAPAPSFVPRNPVGSESSKSAARQSFKVQFSDRTSNDNEFIQEPIRQLLKLANIEVSRFIGAPKDDEQYIDFELPRSNSLREIQYHGYIWNTHTEHEYGRAAANKPGYQYDKSGLCGNLQVLRMVNHVLEITKVFEVENNKVILNKL</sequence>
<proteinExistence type="predicted"/>
<dbReference type="EMBL" id="MU802347">
    <property type="protein sequence ID" value="KAJ3979438.1"/>
    <property type="molecule type" value="Genomic_DNA"/>
</dbReference>
<accession>A0AA38PPR7</accession>
<dbReference type="Proteomes" id="UP001163850">
    <property type="component" value="Unassembled WGS sequence"/>
</dbReference>
<protein>
    <submittedName>
        <fullName evidence="2">Uncharacterized protein</fullName>
    </submittedName>
</protein>
<dbReference type="AlphaFoldDB" id="A0AA38PPR7"/>